<keyword evidence="7" id="KW-0964">Secreted</keyword>
<dbReference type="InterPro" id="IPR001611">
    <property type="entry name" value="Leu-rich_rpt"/>
</dbReference>
<evidence type="ECO:0000256" key="3">
    <source>
        <dbReference type="ARBA" id="ARBA00004251"/>
    </source>
</evidence>
<feature type="domain" description="Disease resistance R13L4/SHOC-2-like LRR" evidence="22">
    <location>
        <begin position="110"/>
        <end position="376"/>
    </location>
</feature>
<keyword evidence="10 20" id="KW-0732">Signal</keyword>
<dbReference type="AlphaFoldDB" id="A0AAN9NWG6"/>
<dbReference type="Proteomes" id="UP001386955">
    <property type="component" value="Unassembled WGS sequence"/>
</dbReference>
<dbReference type="PRINTS" id="PR00019">
    <property type="entry name" value="LEURICHRPT"/>
</dbReference>
<dbReference type="FunFam" id="3.80.10.10:FF:000213">
    <property type="entry name" value="Tyrosine-sulfated glycopeptide receptor 1"/>
    <property type="match status" value="2"/>
</dbReference>
<protein>
    <submittedName>
        <fullName evidence="23">Uncharacterized protein</fullName>
    </submittedName>
</protein>
<dbReference type="EMBL" id="JAYMYS010000009">
    <property type="protein sequence ID" value="KAK7380446.1"/>
    <property type="molecule type" value="Genomic_DNA"/>
</dbReference>
<feature type="domain" description="Leucine-rich repeat-containing N-terminal plant-type" evidence="21">
    <location>
        <begin position="44"/>
        <end position="83"/>
    </location>
</feature>
<evidence type="ECO:0000256" key="9">
    <source>
        <dbReference type="ARBA" id="ARBA00022692"/>
    </source>
</evidence>
<dbReference type="Pfam" id="PF00560">
    <property type="entry name" value="LRR_1"/>
    <property type="match status" value="10"/>
</dbReference>
<feature type="chain" id="PRO_5042918718" evidence="20">
    <location>
        <begin position="24"/>
        <end position="1114"/>
    </location>
</feature>
<evidence type="ECO:0000256" key="15">
    <source>
        <dbReference type="ARBA" id="ARBA00023157"/>
    </source>
</evidence>
<gene>
    <name evidence="23" type="ORF">VNO78_32957</name>
</gene>
<dbReference type="InterPro" id="IPR055414">
    <property type="entry name" value="LRR_R13L4/SHOC2-like"/>
</dbReference>
<dbReference type="SUPFAM" id="SSF52047">
    <property type="entry name" value="RNI-like"/>
    <property type="match status" value="1"/>
</dbReference>
<proteinExistence type="inferred from homology"/>
<dbReference type="SMART" id="SM00369">
    <property type="entry name" value="LRR_TYP"/>
    <property type="match status" value="10"/>
</dbReference>
<feature type="signal peptide" evidence="20">
    <location>
        <begin position="1"/>
        <end position="23"/>
    </location>
</feature>
<accession>A0AAN9NWG6</accession>
<comment type="similarity">
    <text evidence="18">Belongs to the polygalacturonase-inhibiting protein family.</text>
</comment>
<dbReference type="Pfam" id="PF08263">
    <property type="entry name" value="LRRNT_2"/>
    <property type="match status" value="1"/>
</dbReference>
<dbReference type="Gene3D" id="3.80.10.10">
    <property type="entry name" value="Ribonuclease Inhibitor"/>
    <property type="match status" value="5"/>
</dbReference>
<organism evidence="23 24">
    <name type="scientific">Psophocarpus tetragonolobus</name>
    <name type="common">Winged bean</name>
    <name type="synonym">Dolichos tetragonolobus</name>
    <dbReference type="NCBI Taxonomy" id="3891"/>
    <lineage>
        <taxon>Eukaryota</taxon>
        <taxon>Viridiplantae</taxon>
        <taxon>Streptophyta</taxon>
        <taxon>Embryophyta</taxon>
        <taxon>Tracheophyta</taxon>
        <taxon>Spermatophyta</taxon>
        <taxon>Magnoliopsida</taxon>
        <taxon>eudicotyledons</taxon>
        <taxon>Gunneridae</taxon>
        <taxon>Pentapetalae</taxon>
        <taxon>rosids</taxon>
        <taxon>fabids</taxon>
        <taxon>Fabales</taxon>
        <taxon>Fabaceae</taxon>
        <taxon>Papilionoideae</taxon>
        <taxon>50 kb inversion clade</taxon>
        <taxon>NPAAA clade</taxon>
        <taxon>indigoferoid/millettioid clade</taxon>
        <taxon>Phaseoleae</taxon>
        <taxon>Psophocarpus</taxon>
    </lineage>
</organism>
<feature type="transmembrane region" description="Helical" evidence="19">
    <location>
        <begin position="1057"/>
        <end position="1079"/>
    </location>
</feature>
<keyword evidence="8" id="KW-0433">Leucine-rich repeat</keyword>
<keyword evidence="5" id="KW-1003">Cell membrane</keyword>
<evidence type="ECO:0000256" key="11">
    <source>
        <dbReference type="ARBA" id="ARBA00022737"/>
    </source>
</evidence>
<evidence type="ECO:0000256" key="5">
    <source>
        <dbReference type="ARBA" id="ARBA00022475"/>
    </source>
</evidence>
<evidence type="ECO:0000259" key="21">
    <source>
        <dbReference type="Pfam" id="PF08263"/>
    </source>
</evidence>
<dbReference type="InterPro" id="IPR046956">
    <property type="entry name" value="RLP23-like"/>
</dbReference>
<evidence type="ECO:0000256" key="10">
    <source>
        <dbReference type="ARBA" id="ARBA00022729"/>
    </source>
</evidence>
<dbReference type="GO" id="GO:0005886">
    <property type="term" value="C:plasma membrane"/>
    <property type="evidence" value="ECO:0007669"/>
    <property type="project" value="UniProtKB-SubCell"/>
</dbReference>
<keyword evidence="24" id="KW-1185">Reference proteome</keyword>
<keyword evidence="9 19" id="KW-0812">Transmembrane</keyword>
<reference evidence="23 24" key="1">
    <citation type="submission" date="2024-01" db="EMBL/GenBank/DDBJ databases">
        <title>The genomes of 5 underutilized Papilionoideae crops provide insights into root nodulation and disease resistanc.</title>
        <authorList>
            <person name="Jiang F."/>
        </authorList>
    </citation>
    <scope>NUCLEOTIDE SEQUENCE [LARGE SCALE GENOMIC DNA]</scope>
    <source>
        <strain evidence="23">DUOXIRENSHENG_FW03</strain>
        <tissue evidence="23">Leaves</tissue>
    </source>
</reference>
<keyword evidence="13 19" id="KW-1133">Transmembrane helix</keyword>
<comment type="subcellular location">
    <subcellularLocation>
        <location evidence="3">Cell membrane</location>
        <topology evidence="3">Single-pass type I membrane protein</topology>
    </subcellularLocation>
    <subcellularLocation>
        <location evidence="1">Membrane</location>
        <topology evidence="1">Peripheral membrane protein</topology>
    </subcellularLocation>
    <subcellularLocation>
        <location evidence="2">Secreted</location>
        <location evidence="2">Cell wall</location>
    </subcellularLocation>
</comment>
<evidence type="ECO:0000256" key="19">
    <source>
        <dbReference type="SAM" id="Phobius"/>
    </source>
</evidence>
<evidence type="ECO:0000313" key="23">
    <source>
        <dbReference type="EMBL" id="KAK7380446.1"/>
    </source>
</evidence>
<keyword evidence="12" id="KW-0611">Plant defense</keyword>
<evidence type="ECO:0000256" key="2">
    <source>
        <dbReference type="ARBA" id="ARBA00004191"/>
    </source>
</evidence>
<dbReference type="Pfam" id="PF23598">
    <property type="entry name" value="LRR_14"/>
    <property type="match status" value="1"/>
</dbReference>
<keyword evidence="16" id="KW-0675">Receptor</keyword>
<dbReference type="SUPFAM" id="SSF52058">
    <property type="entry name" value="L domain-like"/>
    <property type="match status" value="2"/>
</dbReference>
<evidence type="ECO:0000256" key="6">
    <source>
        <dbReference type="ARBA" id="ARBA00022512"/>
    </source>
</evidence>
<evidence type="ECO:0000256" key="18">
    <source>
        <dbReference type="ARBA" id="ARBA00038043"/>
    </source>
</evidence>
<dbReference type="PANTHER" id="PTHR48063">
    <property type="entry name" value="LRR RECEPTOR-LIKE KINASE"/>
    <property type="match status" value="1"/>
</dbReference>
<evidence type="ECO:0000256" key="12">
    <source>
        <dbReference type="ARBA" id="ARBA00022821"/>
    </source>
</evidence>
<keyword evidence="15" id="KW-1015">Disulfide bond</keyword>
<evidence type="ECO:0000256" key="17">
    <source>
        <dbReference type="ARBA" id="ARBA00023180"/>
    </source>
</evidence>
<keyword evidence="11" id="KW-0677">Repeat</keyword>
<evidence type="ECO:0000256" key="20">
    <source>
        <dbReference type="SAM" id="SignalP"/>
    </source>
</evidence>
<sequence>MGSYFFKVLFAVLVCFLHNQVNQLFILGFNHHSQRSQVKCIEIERQALLNFKQSVQDYYGILSTWKDDENNGDCCKWRGIECNNETGHIQQLDLHGSEFHYLRGPINITSLVPLKNLEYLDLSLNNVFTGGPIPEHIGSFKNLRYLNLSHSSFFGRIPCELGNLSKLEYLDLKTTDLDSEIPSQLGKLTSLRYLDLSDNNRIYGEIPFGNLSHLRYLDLTGGSFSGPLPFHVGNLPMLETLKLGGNFDVKSEDAEWLSSLSSLTALSLRSMPNLGSSPIWLQVIRKLIPYLRELRLVGCNLSDDNVSSLFPSHSTNLSILDLSGNILTSSTFQFLLNYPKFPSLVILDLSSNNLTSSSIFQGNFSFNSKLRELYLSKCSLTDESFVLPSVFIQNSSSLITLDLSDNLLKSSWVYHWLFNFTTNLRGLNLGGNLLEGTIPDGFGKTMNSLEFLVLSSNKLQGNIPASLGNICTLQELYLSNNNLSGGLSSFVQNSSWCKRHVLHSLDLSNNWITGILPNLSIFTSLRKLDLSSNRLTGEIPKSIGLLHQLQGLRLDENYLEGDVNELHLNSLSQLMELDLTYNSLSLKFGTTWIPPFQLLNLGLASCKLGPSFPSWIQTQSQLSFLDISDAEIDDFVPEWFWSKLQSISEMNMSCNNLKGTIPNLPIKLANDGGGIFILHSNQFEGGIPSFLSRAQTLDLSKNKISNLNTLVCGNRASESMRTLDLSNNQIMGQLPNCWEHLSSLAYLDLRNNKLSGKIPQSMGTLVNLQALVLRNNNLIGELPLTLKNCSSLVLLDVSENLLSGPVPSWIGESLQQLKLLSLRGNNFFGSVPAQLCYLSQIQVLDLSRNNLSSEIPTCVTNFTTMMERSIMSREIVRKRKISSQESYEDIYDSYLLLTWKGQDFEFWNPENLLKSIDLSSNDLTGEIPKEIGGLLGLISLNLSRNNLYGKIPSEIGNLGWLEFLDLSRNHFSGKIPFSLSNIDRLAVLDLSNNNLSGRIPWERHFQTFEASSFEGNLGLCGKQLQKNCPGDENETIPQPQGPAVHGEDDNSVFYNALYMSLGLGFFAGFWGLFGPILLWKSLRIAYLGFLNRLTDYVLVTFEVNVAKCHRWFQG</sequence>
<evidence type="ECO:0000256" key="16">
    <source>
        <dbReference type="ARBA" id="ARBA00023170"/>
    </source>
</evidence>
<comment type="caution">
    <text evidence="23">The sequence shown here is derived from an EMBL/GenBank/DDBJ whole genome shotgun (WGS) entry which is preliminary data.</text>
</comment>
<evidence type="ECO:0000256" key="8">
    <source>
        <dbReference type="ARBA" id="ARBA00022614"/>
    </source>
</evidence>
<dbReference type="InterPro" id="IPR013210">
    <property type="entry name" value="LRR_N_plant-typ"/>
</dbReference>
<evidence type="ECO:0000256" key="7">
    <source>
        <dbReference type="ARBA" id="ARBA00022525"/>
    </source>
</evidence>
<dbReference type="InterPro" id="IPR003591">
    <property type="entry name" value="Leu-rich_rpt_typical-subtyp"/>
</dbReference>
<keyword evidence="14 19" id="KW-0472">Membrane</keyword>
<evidence type="ECO:0000313" key="24">
    <source>
        <dbReference type="Proteomes" id="UP001386955"/>
    </source>
</evidence>
<evidence type="ECO:0000259" key="22">
    <source>
        <dbReference type="Pfam" id="PF23598"/>
    </source>
</evidence>
<evidence type="ECO:0000256" key="4">
    <source>
        <dbReference type="ARBA" id="ARBA00009592"/>
    </source>
</evidence>
<dbReference type="Pfam" id="PF13855">
    <property type="entry name" value="LRR_8"/>
    <property type="match status" value="1"/>
</dbReference>
<evidence type="ECO:0000256" key="1">
    <source>
        <dbReference type="ARBA" id="ARBA00004170"/>
    </source>
</evidence>
<dbReference type="InterPro" id="IPR032675">
    <property type="entry name" value="LRR_dom_sf"/>
</dbReference>
<evidence type="ECO:0000256" key="13">
    <source>
        <dbReference type="ARBA" id="ARBA00022989"/>
    </source>
</evidence>
<dbReference type="PANTHER" id="PTHR48063:SF98">
    <property type="entry name" value="LRR RECEPTOR-LIKE SERINE_THREONINE-PROTEIN KINASE FLS2"/>
    <property type="match status" value="1"/>
</dbReference>
<dbReference type="PROSITE" id="PS51450">
    <property type="entry name" value="LRR"/>
    <property type="match status" value="1"/>
</dbReference>
<keyword evidence="6" id="KW-0134">Cell wall</keyword>
<keyword evidence="17" id="KW-0325">Glycoprotein</keyword>
<name>A0AAN9NWG6_PSOTE</name>
<dbReference type="FunFam" id="3.80.10.10:FF:000400">
    <property type="entry name" value="Nuclear pore complex protein NUP107"/>
    <property type="match status" value="1"/>
</dbReference>
<comment type="similarity">
    <text evidence="4">Belongs to the RLP family.</text>
</comment>
<dbReference type="GO" id="GO:0006952">
    <property type="term" value="P:defense response"/>
    <property type="evidence" value="ECO:0007669"/>
    <property type="project" value="UniProtKB-KW"/>
</dbReference>
<evidence type="ECO:0000256" key="14">
    <source>
        <dbReference type="ARBA" id="ARBA00023136"/>
    </source>
</evidence>